<proteinExistence type="predicted"/>
<reference evidence="1 2" key="1">
    <citation type="submission" date="2015-05" db="EMBL/GenBank/DDBJ databases">
        <title>Comparison of genome.</title>
        <authorList>
            <person name="Zheng Z."/>
            <person name="Sun M."/>
        </authorList>
    </citation>
    <scope>NUCLEOTIDE SEQUENCE [LARGE SCALE GENOMIC DNA]</scope>
    <source>
        <strain evidence="1 2">G25-74</strain>
    </source>
</reference>
<keyword evidence="2" id="KW-1185">Reference proteome</keyword>
<name>A0A177ZQH6_9BACI</name>
<dbReference type="AlphaFoldDB" id="A0A177ZQH6"/>
<dbReference type="EMBL" id="LDJR01000052">
    <property type="protein sequence ID" value="OAK70105.1"/>
    <property type="molecule type" value="Genomic_DNA"/>
</dbReference>
<comment type="caution">
    <text evidence="1">The sequence shown here is derived from an EMBL/GenBank/DDBJ whole genome shotgun (WGS) entry which is preliminary data.</text>
</comment>
<sequence>MTRVKIQENQIKYDKRHDVLHVFFYPDFMTIDDEEYPGVLVRRSIKDEETITGLTILDFTKMQSKDILPSILPQYDFDEIAIH</sequence>
<gene>
    <name evidence="1" type="ORF">ABB05_13085</name>
</gene>
<dbReference type="RefSeq" id="WP_064468302.1">
    <property type="nucleotide sequence ID" value="NZ_LDJR01000052.1"/>
</dbReference>
<dbReference type="OrthoDB" id="2971983at2"/>
<dbReference type="STRING" id="217031.ABB05_13085"/>
<protein>
    <recommendedName>
        <fullName evidence="3">DUF2283 domain-containing protein</fullName>
    </recommendedName>
</protein>
<organism evidence="1 2">
    <name type="scientific">Lederbergia galactosidilytica</name>
    <dbReference type="NCBI Taxonomy" id="217031"/>
    <lineage>
        <taxon>Bacteria</taxon>
        <taxon>Bacillati</taxon>
        <taxon>Bacillota</taxon>
        <taxon>Bacilli</taxon>
        <taxon>Bacillales</taxon>
        <taxon>Bacillaceae</taxon>
        <taxon>Lederbergia</taxon>
    </lineage>
</organism>
<evidence type="ECO:0000313" key="2">
    <source>
        <dbReference type="Proteomes" id="UP000077881"/>
    </source>
</evidence>
<evidence type="ECO:0000313" key="1">
    <source>
        <dbReference type="EMBL" id="OAK70105.1"/>
    </source>
</evidence>
<dbReference type="Proteomes" id="UP000077881">
    <property type="component" value="Unassembled WGS sequence"/>
</dbReference>
<evidence type="ECO:0008006" key="3">
    <source>
        <dbReference type="Google" id="ProtNLM"/>
    </source>
</evidence>
<accession>A0A177ZQH6</accession>